<evidence type="ECO:0000313" key="2">
    <source>
        <dbReference type="Proteomes" id="UP001237642"/>
    </source>
</evidence>
<protein>
    <submittedName>
        <fullName evidence="1">Uncharacterized protein</fullName>
    </submittedName>
</protein>
<comment type="caution">
    <text evidence="1">The sequence shown here is derived from an EMBL/GenBank/DDBJ whole genome shotgun (WGS) entry which is preliminary data.</text>
</comment>
<proteinExistence type="predicted"/>
<reference evidence="1" key="2">
    <citation type="submission" date="2023-05" db="EMBL/GenBank/DDBJ databases">
        <authorList>
            <person name="Schelkunov M.I."/>
        </authorList>
    </citation>
    <scope>NUCLEOTIDE SEQUENCE</scope>
    <source>
        <strain evidence="1">Hsosn_3</strain>
        <tissue evidence="1">Leaf</tissue>
    </source>
</reference>
<dbReference type="Proteomes" id="UP001237642">
    <property type="component" value="Unassembled WGS sequence"/>
</dbReference>
<organism evidence="1 2">
    <name type="scientific">Heracleum sosnowskyi</name>
    <dbReference type="NCBI Taxonomy" id="360622"/>
    <lineage>
        <taxon>Eukaryota</taxon>
        <taxon>Viridiplantae</taxon>
        <taxon>Streptophyta</taxon>
        <taxon>Embryophyta</taxon>
        <taxon>Tracheophyta</taxon>
        <taxon>Spermatophyta</taxon>
        <taxon>Magnoliopsida</taxon>
        <taxon>eudicotyledons</taxon>
        <taxon>Gunneridae</taxon>
        <taxon>Pentapetalae</taxon>
        <taxon>asterids</taxon>
        <taxon>campanulids</taxon>
        <taxon>Apiales</taxon>
        <taxon>Apiaceae</taxon>
        <taxon>Apioideae</taxon>
        <taxon>apioid superclade</taxon>
        <taxon>Tordylieae</taxon>
        <taxon>Tordyliinae</taxon>
        <taxon>Heracleum</taxon>
    </lineage>
</organism>
<accession>A0AAD8MB77</accession>
<sequence length="120" mass="13858">MPMKGLIKVNVHGFLTDQPFENGNHSGIRVVYRNIKGDILTMLGGSLCIEDRRINELNAFMGGMKETFYHEYTNIILETNHFDAYWEMMHSTVEGPPSFTGSYFIATKSEKTRQEFPFRN</sequence>
<gene>
    <name evidence="1" type="ORF">POM88_041925</name>
</gene>
<name>A0AAD8MB77_9APIA</name>
<keyword evidence="2" id="KW-1185">Reference proteome</keyword>
<dbReference type="AlphaFoldDB" id="A0AAD8MB77"/>
<reference evidence="1" key="1">
    <citation type="submission" date="2023-02" db="EMBL/GenBank/DDBJ databases">
        <title>Genome of toxic invasive species Heracleum sosnowskyi carries increased number of genes despite the absence of recent whole-genome duplications.</title>
        <authorList>
            <person name="Schelkunov M."/>
            <person name="Shtratnikova V."/>
            <person name="Makarenko M."/>
            <person name="Klepikova A."/>
            <person name="Omelchenko D."/>
            <person name="Novikova G."/>
            <person name="Obukhova E."/>
            <person name="Bogdanov V."/>
            <person name="Penin A."/>
            <person name="Logacheva M."/>
        </authorList>
    </citation>
    <scope>NUCLEOTIDE SEQUENCE</scope>
    <source>
        <strain evidence="1">Hsosn_3</strain>
        <tissue evidence="1">Leaf</tissue>
    </source>
</reference>
<dbReference type="EMBL" id="JAUIZM010000009">
    <property type="protein sequence ID" value="KAK1366364.1"/>
    <property type="molecule type" value="Genomic_DNA"/>
</dbReference>
<evidence type="ECO:0000313" key="1">
    <source>
        <dbReference type="EMBL" id="KAK1366364.1"/>
    </source>
</evidence>